<dbReference type="Pfam" id="PF25273">
    <property type="entry name" value="DUF7869"/>
    <property type="match status" value="1"/>
</dbReference>
<dbReference type="Proteomes" id="UP001642484">
    <property type="component" value="Unassembled WGS sequence"/>
</dbReference>
<sequence>MDQAKLRLPRRGYRQSSKAWSKIFRPACHLVGTFIHGFRLNLNLSDEDQKKNSETSIELVARALSEVVEMFGSLPYHIHLQQDNCYREGKNTYMLNFILLLKVLGVCGYASLGFCRVGHSHEDIDQCFGQISRLLMGKSMDTPEEVLAILAEATGSGNPTDTTGRRIRGSQAAVSKLDEVCCWKKFVQQTGVRFKGIRRVHHFRFASRKDLGPVLDHIRELEDFGRSLVPHEDDIFLLTKRYMGDTEVQRAIAIMPAARAAEIRAGFQPPSGVAARRAIGEQLKRNIRKYVPPVRKSGELSQAGADYLLQWSSGQLKPIRRPLHYPVFDYRHSAELRAARHIKEFVVEFLYQDKFANVRERLRETVLSAGTLKAEVIFMAEKNKRKAEYLKSRFPKVKAIFDDCSQLCKPHACTVDGGSSRVPEVDILVAGFPCVSISLLTTTPGSIVDQTCQSGRGYIAVENYIKKFSIIKKRLAKLGYVVHGDEYNAADYGLPQQRRRAWIIVIKQTQLRTNEAQLADDMDLFRCACPPLSTCVFSHQSDAAAGGKRGHLLARPNSKGEQAKCHALCQANLDRLVAQLKPLARSCSLRELAILATAIYELREKKQVGEILGVRLDEEAMNDDSEWHQAQFLFDDGGMRGLAAALVWCGIVYFLPEQPEGCSESIAALAKSLLEVPAFFKHQPGDPGRAMIGRIIRQNVESKKLPVSSYEWSQILSSLKSNSSVEMTVQDAIECYNEHPETDRSGSGALIIDSKKQYGITHWFQMTCKAAHEEVQRALKDAPFQYGPYGEALSIMHFLFLTSTADLPGVPDSPMAPVSGEASISLDWQLPMPEEAQGMLFRRIRLAFEKSTAIVQNAVDRKKYRMSEEDLLALRNVLCLWCQVREFCSTRLDKFVELDRAIQSGPTRDHEVRAILDARPSSFAVSMLPSQKDEACEKARLQEEGALMEVEAERVKVRQHRWAFFQQALERDQAKLRQMADAPQKIAAMKHRKQMAWRLSQAKQGEKAVRSYMDKFLRCQTVAKVEHAQQKINEFRSFAQSYGIPEADVCMISIVDLNVPQAKASENLQQLCSAMQFCNDLSPSCHIGMVELPEIPKKSSRRGLCDEERELEEALWSLRQSCDSRWVIPFNLHAAADAQSNRRRFSSGRLVANFEAEDNLWLTRSELALCGRPLSDLEVQLPLSKDLLLPESLSPEDDLKQAERQRPSAEACCAQKGQLRWVALIQSMLTFSDASLRGKPVIILNLTGYVEDLGCAVFDMRLNNKELKGGFETKNLHYLSVWWLNNQSFGAARLMREITDAWIAQKWEIGGIRFSNDPPELSQIELDAIPGAKGALGSLDGVAWEVLERNGDQMVIRKDEDRYWSMQDGSIGDTFKGLKEKHNELIGRTNVTATSSAGAAPASATASTEAEGSGDGGQPTPASAVMVESIAKLEEMHGIETRSASEVANTELLMCKDGSLWLVATQGDKLVAKHTVLGGFGTGQWVPEADAPDTSVSFAMPLGDQSVVQLDEGSFSAQGQGVSSLTLYALLLRAEKEKGINEHKLSFLTVERKGDQSVEAGNDAFDVKVKTAMSFKFVKDPRPGQEDKVNQKNFFSKAAGCTRNSDLIAVVNRFRFERVGQSFKVQRPYCLVLKAIQLKKGQPYKLTK</sequence>
<dbReference type="SUPFAM" id="SSF53335">
    <property type="entry name" value="S-adenosyl-L-methionine-dependent methyltransferases"/>
    <property type="match status" value="1"/>
</dbReference>
<keyword evidence="6" id="KW-1185">Reference proteome</keyword>
<dbReference type="EMBL" id="CAXAMN010023492">
    <property type="protein sequence ID" value="CAK9078032.1"/>
    <property type="molecule type" value="Genomic_DNA"/>
</dbReference>
<feature type="region of interest" description="Disordered" evidence="3">
    <location>
        <begin position="1390"/>
        <end position="1422"/>
    </location>
</feature>
<comment type="caution">
    <text evidence="5">The sequence shown here is derived from an EMBL/GenBank/DDBJ whole genome shotgun (WGS) entry which is preliminary data.</text>
</comment>
<dbReference type="InterPro" id="IPR001525">
    <property type="entry name" value="C5_MeTfrase"/>
</dbReference>
<evidence type="ECO:0000256" key="2">
    <source>
        <dbReference type="ARBA" id="ARBA00022679"/>
    </source>
</evidence>
<organism evidence="5 6">
    <name type="scientific">Durusdinium trenchii</name>
    <dbReference type="NCBI Taxonomy" id="1381693"/>
    <lineage>
        <taxon>Eukaryota</taxon>
        <taxon>Sar</taxon>
        <taxon>Alveolata</taxon>
        <taxon>Dinophyceae</taxon>
        <taxon>Suessiales</taxon>
        <taxon>Symbiodiniaceae</taxon>
        <taxon>Durusdinium</taxon>
    </lineage>
</organism>
<dbReference type="Pfam" id="PF00145">
    <property type="entry name" value="DNA_methylase"/>
    <property type="match status" value="1"/>
</dbReference>
<protein>
    <recommendedName>
        <fullName evidence="4">DUF7869 domain-containing protein</fullName>
    </recommendedName>
</protein>
<evidence type="ECO:0000313" key="5">
    <source>
        <dbReference type="EMBL" id="CAK9078032.1"/>
    </source>
</evidence>
<evidence type="ECO:0000256" key="3">
    <source>
        <dbReference type="SAM" id="MobiDB-lite"/>
    </source>
</evidence>
<evidence type="ECO:0000256" key="1">
    <source>
        <dbReference type="ARBA" id="ARBA00022603"/>
    </source>
</evidence>
<feature type="domain" description="DUF7869" evidence="4">
    <location>
        <begin position="27"/>
        <end position="210"/>
    </location>
</feature>
<name>A0ABP0PRX9_9DINO</name>
<proteinExistence type="predicted"/>
<feature type="compositionally biased region" description="Low complexity" evidence="3">
    <location>
        <begin position="1392"/>
        <end position="1411"/>
    </location>
</feature>
<reference evidence="5 6" key="1">
    <citation type="submission" date="2024-02" db="EMBL/GenBank/DDBJ databases">
        <authorList>
            <person name="Chen Y."/>
            <person name="Shah S."/>
            <person name="Dougan E. K."/>
            <person name="Thang M."/>
            <person name="Chan C."/>
        </authorList>
    </citation>
    <scope>NUCLEOTIDE SEQUENCE [LARGE SCALE GENOMIC DNA]</scope>
</reference>
<dbReference type="Gene3D" id="3.40.50.150">
    <property type="entry name" value="Vaccinia Virus protein VP39"/>
    <property type="match status" value="2"/>
</dbReference>
<keyword evidence="2" id="KW-0808">Transferase</keyword>
<evidence type="ECO:0000259" key="4">
    <source>
        <dbReference type="Pfam" id="PF25273"/>
    </source>
</evidence>
<accession>A0ABP0PRX9</accession>
<keyword evidence="1" id="KW-0489">Methyltransferase</keyword>
<dbReference type="PANTHER" id="PTHR33153:SF3">
    <property type="entry name" value="TRAFFICKING PROTEIN PARTICLE COMPLEX SUBUNIT 11 DOMAIN-CONTAINING PROTEIN"/>
    <property type="match status" value="1"/>
</dbReference>
<evidence type="ECO:0000313" key="6">
    <source>
        <dbReference type="Proteomes" id="UP001642484"/>
    </source>
</evidence>
<dbReference type="InterPro" id="IPR029063">
    <property type="entry name" value="SAM-dependent_MTases_sf"/>
</dbReference>
<dbReference type="InterPro" id="IPR057191">
    <property type="entry name" value="DUF7869"/>
</dbReference>
<dbReference type="PANTHER" id="PTHR33153">
    <property type="entry name" value="MYND-TYPE DOMAIN-CONTAINING PROTEIN"/>
    <property type="match status" value="1"/>
</dbReference>
<gene>
    <name evidence="5" type="ORF">CCMP2556_LOCUS38446</name>
</gene>